<accession>A0A0A8YFM0</accession>
<reference evidence="1" key="1">
    <citation type="submission" date="2014-09" db="EMBL/GenBank/DDBJ databases">
        <authorList>
            <person name="Magalhaes I.L.F."/>
            <person name="Oliveira U."/>
            <person name="Santos F.R."/>
            <person name="Vidigal T.H.D.A."/>
            <person name="Brescovit A.D."/>
            <person name="Santos A.J."/>
        </authorList>
    </citation>
    <scope>NUCLEOTIDE SEQUENCE</scope>
    <source>
        <tissue evidence="1">Shoot tissue taken approximately 20 cm above the soil surface</tissue>
    </source>
</reference>
<name>A0A0A8YFM0_ARUDO</name>
<reference evidence="1" key="2">
    <citation type="journal article" date="2015" name="Data Brief">
        <title>Shoot transcriptome of the giant reed, Arundo donax.</title>
        <authorList>
            <person name="Barrero R.A."/>
            <person name="Guerrero F.D."/>
            <person name="Moolhuijzen P."/>
            <person name="Goolsby J.A."/>
            <person name="Tidwell J."/>
            <person name="Bellgard S.E."/>
            <person name="Bellgard M.I."/>
        </authorList>
    </citation>
    <scope>NUCLEOTIDE SEQUENCE</scope>
    <source>
        <tissue evidence="1">Shoot tissue taken approximately 20 cm above the soil surface</tissue>
    </source>
</reference>
<organism evidence="1">
    <name type="scientific">Arundo donax</name>
    <name type="common">Giant reed</name>
    <name type="synonym">Donax arundinaceus</name>
    <dbReference type="NCBI Taxonomy" id="35708"/>
    <lineage>
        <taxon>Eukaryota</taxon>
        <taxon>Viridiplantae</taxon>
        <taxon>Streptophyta</taxon>
        <taxon>Embryophyta</taxon>
        <taxon>Tracheophyta</taxon>
        <taxon>Spermatophyta</taxon>
        <taxon>Magnoliopsida</taxon>
        <taxon>Liliopsida</taxon>
        <taxon>Poales</taxon>
        <taxon>Poaceae</taxon>
        <taxon>PACMAD clade</taxon>
        <taxon>Arundinoideae</taxon>
        <taxon>Arundineae</taxon>
        <taxon>Arundo</taxon>
    </lineage>
</organism>
<dbReference type="AlphaFoldDB" id="A0A0A8YFM0"/>
<proteinExistence type="predicted"/>
<protein>
    <submittedName>
        <fullName evidence="1">Uncharacterized protein</fullName>
    </submittedName>
</protein>
<evidence type="ECO:0000313" key="1">
    <source>
        <dbReference type="EMBL" id="JAD24513.1"/>
    </source>
</evidence>
<sequence length="37" mass="3883">MPPISPASTPVLASPRPPTLTWMPPCGCEAFGWTVGE</sequence>
<dbReference type="EMBL" id="GBRH01273382">
    <property type="protein sequence ID" value="JAD24513.1"/>
    <property type="molecule type" value="Transcribed_RNA"/>
</dbReference>